<evidence type="ECO:0000313" key="3">
    <source>
        <dbReference type="Proteomes" id="UP001295684"/>
    </source>
</evidence>
<keyword evidence="3" id="KW-1185">Reference proteome</keyword>
<keyword evidence="1" id="KW-1133">Transmembrane helix</keyword>
<organism evidence="2 3">
    <name type="scientific">Euplotes crassus</name>
    <dbReference type="NCBI Taxonomy" id="5936"/>
    <lineage>
        <taxon>Eukaryota</taxon>
        <taxon>Sar</taxon>
        <taxon>Alveolata</taxon>
        <taxon>Ciliophora</taxon>
        <taxon>Intramacronucleata</taxon>
        <taxon>Spirotrichea</taxon>
        <taxon>Hypotrichia</taxon>
        <taxon>Euplotida</taxon>
        <taxon>Euplotidae</taxon>
        <taxon>Moneuplotes</taxon>
    </lineage>
</organism>
<evidence type="ECO:0000313" key="2">
    <source>
        <dbReference type="EMBL" id="CAI2382828.1"/>
    </source>
</evidence>
<name>A0AAD1Y095_EUPCR</name>
<accession>A0AAD1Y095</accession>
<protein>
    <submittedName>
        <fullName evidence="2">Uncharacterized protein</fullName>
    </submittedName>
</protein>
<dbReference type="Proteomes" id="UP001295684">
    <property type="component" value="Unassembled WGS sequence"/>
</dbReference>
<dbReference type="AlphaFoldDB" id="A0AAD1Y095"/>
<keyword evidence="1" id="KW-0472">Membrane</keyword>
<proteinExistence type="predicted"/>
<keyword evidence="1" id="KW-0812">Transmembrane</keyword>
<feature type="transmembrane region" description="Helical" evidence="1">
    <location>
        <begin position="64"/>
        <end position="82"/>
    </location>
</feature>
<evidence type="ECO:0000256" key="1">
    <source>
        <dbReference type="SAM" id="Phobius"/>
    </source>
</evidence>
<sequence>MSTNHLRTSIHKLKGQEVPFPMNSHIQSVIEEARAKAKAEGQNEFKWKKTESNIAKPLIGQRTFMKITVFFMFFTCILPAQWRACVYEYTHKD</sequence>
<gene>
    <name evidence="2" type="ORF">ECRASSUSDP1_LOCUS24316</name>
</gene>
<comment type="caution">
    <text evidence="2">The sequence shown here is derived from an EMBL/GenBank/DDBJ whole genome shotgun (WGS) entry which is preliminary data.</text>
</comment>
<reference evidence="2" key="1">
    <citation type="submission" date="2023-07" db="EMBL/GenBank/DDBJ databases">
        <authorList>
            <consortium name="AG Swart"/>
            <person name="Singh M."/>
            <person name="Singh A."/>
            <person name="Seah K."/>
            <person name="Emmerich C."/>
        </authorList>
    </citation>
    <scope>NUCLEOTIDE SEQUENCE</scope>
    <source>
        <strain evidence="2">DP1</strain>
    </source>
</reference>
<dbReference type="EMBL" id="CAMPGE010025031">
    <property type="protein sequence ID" value="CAI2382828.1"/>
    <property type="molecule type" value="Genomic_DNA"/>
</dbReference>